<gene>
    <name evidence="3" type="ORF">F4V44_21005</name>
</gene>
<keyword evidence="1" id="KW-0732">Signal</keyword>
<evidence type="ECO:0000259" key="2">
    <source>
        <dbReference type="PROSITE" id="PS51677"/>
    </source>
</evidence>
<evidence type="ECO:0000256" key="1">
    <source>
        <dbReference type="ARBA" id="ARBA00022729"/>
    </source>
</evidence>
<organism evidence="3 4">
    <name type="scientific">Niallia endozanthoxylica</name>
    <dbReference type="NCBI Taxonomy" id="2036016"/>
    <lineage>
        <taxon>Bacteria</taxon>
        <taxon>Bacillati</taxon>
        <taxon>Bacillota</taxon>
        <taxon>Bacilli</taxon>
        <taxon>Bacillales</taxon>
        <taxon>Bacillaceae</taxon>
        <taxon>Niallia</taxon>
    </lineage>
</organism>
<evidence type="ECO:0000313" key="3">
    <source>
        <dbReference type="EMBL" id="KAA9016952.1"/>
    </source>
</evidence>
<sequence length="245" mass="28855">MSFSVLMYHEIRKEQEFNPEQPSPIDVKQDYTDFLPSPLFVTLEHFEEQMAYLHEQNYHTLTLAEVKNYYLGKEIPRNSVLLTFDDCFQSVKEYAYPILKKYSFHAVAFVVTSWLHDTSKEFNPEKSICMTKKDLADISDVFEYANHTHSFHQRADAATSRMMEASDEEFAQDLDRCNEFVEVKDVFAYPFGLYNERNVSLLRKKEFLLAFTTETGKNDRRTDPLTLKRNAVPYFLNLDAFKKII</sequence>
<proteinExistence type="predicted"/>
<feature type="domain" description="NodB homology" evidence="2">
    <location>
        <begin position="78"/>
        <end position="245"/>
    </location>
</feature>
<evidence type="ECO:0000313" key="4">
    <source>
        <dbReference type="Proteomes" id="UP000326671"/>
    </source>
</evidence>
<protein>
    <submittedName>
        <fullName evidence="3">Polysaccharide deacetylase family protein</fullName>
    </submittedName>
</protein>
<dbReference type="GO" id="GO:0005975">
    <property type="term" value="P:carbohydrate metabolic process"/>
    <property type="evidence" value="ECO:0007669"/>
    <property type="project" value="InterPro"/>
</dbReference>
<accession>A0A5J5HBL0</accession>
<dbReference type="AlphaFoldDB" id="A0A5J5HBL0"/>
<dbReference type="PANTHER" id="PTHR34216">
    <property type="match status" value="1"/>
</dbReference>
<name>A0A5J5HBL0_9BACI</name>
<comment type="caution">
    <text evidence="3">The sequence shown here is derived from an EMBL/GenBank/DDBJ whole genome shotgun (WGS) entry which is preliminary data.</text>
</comment>
<dbReference type="PANTHER" id="PTHR34216:SF7">
    <property type="entry name" value="POLY-BETA-1,6-N-ACETYL-D-GLUCOSAMINE N-DEACETYLASE"/>
    <property type="match status" value="1"/>
</dbReference>
<keyword evidence="4" id="KW-1185">Reference proteome</keyword>
<dbReference type="Proteomes" id="UP000326671">
    <property type="component" value="Unassembled WGS sequence"/>
</dbReference>
<dbReference type="GO" id="GO:0016810">
    <property type="term" value="F:hydrolase activity, acting on carbon-nitrogen (but not peptide) bonds"/>
    <property type="evidence" value="ECO:0007669"/>
    <property type="project" value="InterPro"/>
</dbReference>
<dbReference type="InterPro" id="IPR002509">
    <property type="entry name" value="NODB_dom"/>
</dbReference>
<reference evidence="3 4" key="1">
    <citation type="submission" date="2019-09" db="EMBL/GenBank/DDBJ databases">
        <title>Whole genome sequences of isolates from the Mars Exploration Rovers.</title>
        <authorList>
            <person name="Seuylemezian A."/>
            <person name="Vaishampayan P."/>
        </authorList>
    </citation>
    <scope>NUCLEOTIDE SEQUENCE [LARGE SCALE GENOMIC DNA]</scope>
    <source>
        <strain evidence="3 4">MER_TA_151</strain>
    </source>
</reference>
<dbReference type="Gene3D" id="3.20.20.370">
    <property type="entry name" value="Glycoside hydrolase/deacetylase"/>
    <property type="match status" value="1"/>
</dbReference>
<dbReference type="PROSITE" id="PS51677">
    <property type="entry name" value="NODB"/>
    <property type="match status" value="1"/>
</dbReference>
<dbReference type="EMBL" id="VYKL01000037">
    <property type="protein sequence ID" value="KAA9016952.1"/>
    <property type="molecule type" value="Genomic_DNA"/>
</dbReference>
<dbReference type="OrthoDB" id="9778320at2"/>
<dbReference type="Pfam" id="PF01522">
    <property type="entry name" value="Polysacc_deac_1"/>
    <property type="match status" value="1"/>
</dbReference>
<dbReference type="RefSeq" id="WP_150441967.1">
    <property type="nucleotide sequence ID" value="NZ_VYKL01000037.1"/>
</dbReference>
<dbReference type="InterPro" id="IPR051398">
    <property type="entry name" value="Polysacch_Deacetylase"/>
</dbReference>
<dbReference type="SUPFAM" id="SSF88713">
    <property type="entry name" value="Glycoside hydrolase/deacetylase"/>
    <property type="match status" value="1"/>
</dbReference>
<dbReference type="InterPro" id="IPR011330">
    <property type="entry name" value="Glyco_hydro/deAcase_b/a-brl"/>
</dbReference>